<dbReference type="PATRIC" id="fig|452652.3.peg.7152"/>
<proteinExistence type="predicted"/>
<dbReference type="InterPro" id="IPR036259">
    <property type="entry name" value="MFS_trans_sf"/>
</dbReference>
<evidence type="ECO:0000256" key="3">
    <source>
        <dbReference type="ARBA" id="ARBA00022692"/>
    </source>
</evidence>
<keyword evidence="4 6" id="KW-1133">Transmembrane helix</keyword>
<dbReference type="Gene3D" id="1.20.1250.20">
    <property type="entry name" value="MFS general substrate transporter like domains"/>
    <property type="match status" value="1"/>
</dbReference>
<evidence type="ECO:0000256" key="6">
    <source>
        <dbReference type="SAM" id="Phobius"/>
    </source>
</evidence>
<dbReference type="GO" id="GO:0005886">
    <property type="term" value="C:plasma membrane"/>
    <property type="evidence" value="ECO:0007669"/>
    <property type="project" value="UniProtKB-SubCell"/>
</dbReference>
<comment type="subcellular location">
    <subcellularLocation>
        <location evidence="1">Cell membrane</location>
        <topology evidence="1">Multi-pass membrane protein</topology>
    </subcellularLocation>
</comment>
<reference evidence="8 9" key="1">
    <citation type="journal article" date="2010" name="DNA Res.">
        <title>Genome sequence of Kitasatospora setae NBRC 14216T: an evolutionary snapshot of the family Streptomycetaceae.</title>
        <authorList>
            <person name="Ichikawa N."/>
            <person name="Oguchi A."/>
            <person name="Ikeda H."/>
            <person name="Ishikawa J."/>
            <person name="Kitani S."/>
            <person name="Watanabe Y."/>
            <person name="Nakamura S."/>
            <person name="Katano Y."/>
            <person name="Kishi E."/>
            <person name="Sasagawa M."/>
            <person name="Ankai A."/>
            <person name="Fukui S."/>
            <person name="Hashimoto Y."/>
            <person name="Kamata S."/>
            <person name="Otoguro M."/>
            <person name="Tanikawa S."/>
            <person name="Nihira T."/>
            <person name="Horinouchi S."/>
            <person name="Ohnishi Y."/>
            <person name="Hayakawa M."/>
            <person name="Kuzuyama T."/>
            <person name="Arisawa A."/>
            <person name="Nomoto F."/>
            <person name="Miura H."/>
            <person name="Takahashi Y."/>
            <person name="Fujita N."/>
        </authorList>
    </citation>
    <scope>NUCLEOTIDE SEQUENCE [LARGE SCALE GENOMIC DNA]</scope>
    <source>
        <strain evidence="9">ATCC 33774 / DSM 43861 / JCM 3304 / KCC A-0304 / NBRC 14216 / KM-6054</strain>
    </source>
</reference>
<feature type="transmembrane region" description="Helical" evidence="6">
    <location>
        <begin position="305"/>
        <end position="323"/>
    </location>
</feature>
<name>E4NIS3_KITSK</name>
<dbReference type="InterPro" id="IPR020846">
    <property type="entry name" value="MFS_dom"/>
</dbReference>
<feature type="transmembrane region" description="Helical" evidence="6">
    <location>
        <begin position="59"/>
        <end position="76"/>
    </location>
</feature>
<dbReference type="InterPro" id="IPR050189">
    <property type="entry name" value="MFS_Efflux_Transporters"/>
</dbReference>
<feature type="transmembrane region" description="Helical" evidence="6">
    <location>
        <begin position="212"/>
        <end position="232"/>
    </location>
</feature>
<sequence length="404" mass="39124">MLKAPPRRTPAPYGLGTVAVLALGTFAVGTDAFVTAGFLPAMAASLHVSTSAAGQSVSLFAAGYAIASPLLAVATARLPRRTLLVGALVLLAVANALTALAPNYPALLAARLFAALGAAAFTPTAGATAAALVRPELRGRALAVVIGGLTAATALGVPLGRVAAVGLGWRSALGVVAGLTALGALAVRLALPALPGTEPVPLRTRLAALRRPGVLGVLPLTVLGMTACYVPYSYSVPVLAAVGVSGRTAVVAALVLYGAGAVAGNLLAGRFADRRGPVRVLAAGYVAMAAAFAALAGLAAGHARAGVVAVGALVFLWGASSWCQTPPQQLRLLAAAPAQGPLLVSLNASGVYLGIGAGSVLGGLVLPAGAAAVFALAAVLALAAGALLRATAGRTGDGAGIGAG</sequence>
<evidence type="ECO:0000259" key="7">
    <source>
        <dbReference type="PROSITE" id="PS50850"/>
    </source>
</evidence>
<feature type="transmembrane region" description="Helical" evidence="6">
    <location>
        <begin position="244"/>
        <end position="268"/>
    </location>
</feature>
<gene>
    <name evidence="8" type="ordered locus">KSE_71150</name>
</gene>
<dbReference type="GO" id="GO:0022857">
    <property type="term" value="F:transmembrane transporter activity"/>
    <property type="evidence" value="ECO:0007669"/>
    <property type="project" value="InterPro"/>
</dbReference>
<dbReference type="EMBL" id="AP010968">
    <property type="protein sequence ID" value="BAJ32871.1"/>
    <property type="molecule type" value="Genomic_DNA"/>
</dbReference>
<keyword evidence="2" id="KW-1003">Cell membrane</keyword>
<protein>
    <submittedName>
        <fullName evidence="8">Putative major facilitator superfamily transporter</fullName>
    </submittedName>
</protein>
<feature type="transmembrane region" description="Helical" evidence="6">
    <location>
        <begin position="140"/>
        <end position="159"/>
    </location>
</feature>
<dbReference type="Pfam" id="PF07690">
    <property type="entry name" value="MFS_1"/>
    <property type="match status" value="1"/>
</dbReference>
<dbReference type="AlphaFoldDB" id="E4NIS3"/>
<organism evidence="8 9">
    <name type="scientific">Kitasatospora setae (strain ATCC 33774 / DSM 43861 / JCM 3304 / KCC A-0304 / NBRC 14216 / KM-6054)</name>
    <name type="common">Streptomyces setae</name>
    <dbReference type="NCBI Taxonomy" id="452652"/>
    <lineage>
        <taxon>Bacteria</taxon>
        <taxon>Bacillati</taxon>
        <taxon>Actinomycetota</taxon>
        <taxon>Actinomycetes</taxon>
        <taxon>Kitasatosporales</taxon>
        <taxon>Streptomycetaceae</taxon>
        <taxon>Kitasatospora</taxon>
    </lineage>
</organism>
<evidence type="ECO:0000256" key="2">
    <source>
        <dbReference type="ARBA" id="ARBA00022475"/>
    </source>
</evidence>
<dbReference type="KEGG" id="ksk:KSE_71150"/>
<evidence type="ECO:0000256" key="5">
    <source>
        <dbReference type="ARBA" id="ARBA00023136"/>
    </source>
</evidence>
<keyword evidence="5 6" id="KW-0472">Membrane</keyword>
<dbReference type="PROSITE" id="PS50850">
    <property type="entry name" value="MFS"/>
    <property type="match status" value="1"/>
</dbReference>
<evidence type="ECO:0000313" key="9">
    <source>
        <dbReference type="Proteomes" id="UP000007076"/>
    </source>
</evidence>
<dbReference type="PANTHER" id="PTHR43124">
    <property type="entry name" value="PURINE EFFLUX PUMP PBUE"/>
    <property type="match status" value="1"/>
</dbReference>
<feature type="transmembrane region" description="Helical" evidence="6">
    <location>
        <begin position="361"/>
        <end position="388"/>
    </location>
</feature>
<dbReference type="InterPro" id="IPR011701">
    <property type="entry name" value="MFS"/>
</dbReference>
<feature type="transmembrane region" description="Helical" evidence="6">
    <location>
        <begin position="171"/>
        <end position="191"/>
    </location>
</feature>
<dbReference type="PANTHER" id="PTHR43124:SF10">
    <property type="entry name" value="PURINE EFFLUX PUMP PBUE"/>
    <property type="match status" value="1"/>
</dbReference>
<dbReference type="CDD" id="cd17324">
    <property type="entry name" value="MFS_NepI_like"/>
    <property type="match status" value="1"/>
</dbReference>
<dbReference type="eggNOG" id="COG2814">
    <property type="taxonomic scope" value="Bacteria"/>
</dbReference>
<evidence type="ECO:0000256" key="4">
    <source>
        <dbReference type="ARBA" id="ARBA00022989"/>
    </source>
</evidence>
<feature type="transmembrane region" description="Helical" evidence="6">
    <location>
        <begin position="12"/>
        <end position="39"/>
    </location>
</feature>
<dbReference type="HOGENOM" id="CLU_001265_61_5_11"/>
<keyword evidence="3 6" id="KW-0812">Transmembrane</keyword>
<dbReference type="SUPFAM" id="SSF103473">
    <property type="entry name" value="MFS general substrate transporter"/>
    <property type="match status" value="1"/>
</dbReference>
<evidence type="ECO:0000256" key="1">
    <source>
        <dbReference type="ARBA" id="ARBA00004651"/>
    </source>
</evidence>
<feature type="transmembrane region" description="Helical" evidence="6">
    <location>
        <begin position="108"/>
        <end position="133"/>
    </location>
</feature>
<feature type="domain" description="Major facilitator superfamily (MFS) profile" evidence="7">
    <location>
        <begin position="17"/>
        <end position="396"/>
    </location>
</feature>
<accession>E4NIS3</accession>
<feature type="transmembrane region" description="Helical" evidence="6">
    <location>
        <begin position="280"/>
        <end position="299"/>
    </location>
</feature>
<feature type="transmembrane region" description="Helical" evidence="6">
    <location>
        <begin position="83"/>
        <end position="102"/>
    </location>
</feature>
<dbReference type="Proteomes" id="UP000007076">
    <property type="component" value="Chromosome"/>
</dbReference>
<feature type="transmembrane region" description="Helical" evidence="6">
    <location>
        <begin position="330"/>
        <end position="355"/>
    </location>
</feature>
<keyword evidence="9" id="KW-1185">Reference proteome</keyword>
<evidence type="ECO:0000313" key="8">
    <source>
        <dbReference type="EMBL" id="BAJ32871.1"/>
    </source>
</evidence>